<protein>
    <submittedName>
        <fullName evidence="1">Phage tail protein</fullName>
    </submittedName>
</protein>
<organism evidence="1 2">
    <name type="scientific">Flavobacterium lipolyticum</name>
    <dbReference type="NCBI Taxonomy" id="2893754"/>
    <lineage>
        <taxon>Bacteria</taxon>
        <taxon>Pseudomonadati</taxon>
        <taxon>Bacteroidota</taxon>
        <taxon>Flavobacteriia</taxon>
        <taxon>Flavobacteriales</taxon>
        <taxon>Flavobacteriaceae</taxon>
        <taxon>Flavobacterium</taxon>
    </lineage>
</organism>
<sequence>MGNNSISDFTQVPIRTIVPFAFKGDFKLDGWLICDGKEIPAKHVTLRNSLGNYTPNLAGRTLVGTGTADDSKQPSSISI</sequence>
<evidence type="ECO:0000313" key="2">
    <source>
        <dbReference type="Proteomes" id="UP001430700"/>
    </source>
</evidence>
<comment type="caution">
    <text evidence="1">The sequence shown here is derived from an EMBL/GenBank/DDBJ whole genome shotgun (WGS) entry which is preliminary data.</text>
</comment>
<dbReference type="SUPFAM" id="SSF88874">
    <property type="entry name" value="Receptor-binding domain of short tail fibre protein gp12"/>
    <property type="match status" value="1"/>
</dbReference>
<dbReference type="EMBL" id="JAJJMN010000002">
    <property type="protein sequence ID" value="MCC9020459.1"/>
    <property type="molecule type" value="Genomic_DNA"/>
</dbReference>
<evidence type="ECO:0000313" key="1">
    <source>
        <dbReference type="EMBL" id="MCC9020459.1"/>
    </source>
</evidence>
<gene>
    <name evidence="1" type="ORF">LNQ34_22060</name>
</gene>
<dbReference type="Proteomes" id="UP001430700">
    <property type="component" value="Unassembled WGS sequence"/>
</dbReference>
<reference evidence="1" key="1">
    <citation type="submission" date="2021-11" db="EMBL/GenBank/DDBJ databases">
        <title>Description of novel Flavobacterium species.</title>
        <authorList>
            <person name="Saticioglu I.B."/>
            <person name="Ay H."/>
            <person name="Altun S."/>
            <person name="Duman M."/>
        </authorList>
    </citation>
    <scope>NUCLEOTIDE SEQUENCE</scope>
    <source>
        <strain evidence="1">F-126</strain>
    </source>
</reference>
<name>A0ABS8M6L0_9FLAO</name>
<dbReference type="RefSeq" id="WP_230001280.1">
    <property type="nucleotide sequence ID" value="NZ_JAJJMN010000002.1"/>
</dbReference>
<proteinExistence type="predicted"/>
<accession>A0ABS8M6L0</accession>
<keyword evidence="2" id="KW-1185">Reference proteome</keyword>